<gene>
    <name evidence="1" type="ORF">DPMN_151686</name>
</gene>
<dbReference type="AlphaFoldDB" id="A0A9D4J369"/>
<proteinExistence type="predicted"/>
<keyword evidence="2" id="KW-1185">Reference proteome</keyword>
<evidence type="ECO:0000313" key="2">
    <source>
        <dbReference type="Proteomes" id="UP000828390"/>
    </source>
</evidence>
<comment type="caution">
    <text evidence="1">The sequence shown here is derived from an EMBL/GenBank/DDBJ whole genome shotgun (WGS) entry which is preliminary data.</text>
</comment>
<dbReference type="EMBL" id="JAIWYP010000007">
    <property type="protein sequence ID" value="KAH3798096.1"/>
    <property type="molecule type" value="Genomic_DNA"/>
</dbReference>
<protein>
    <submittedName>
        <fullName evidence="1">Uncharacterized protein</fullName>
    </submittedName>
</protein>
<organism evidence="1 2">
    <name type="scientific">Dreissena polymorpha</name>
    <name type="common">Zebra mussel</name>
    <name type="synonym">Mytilus polymorpha</name>
    <dbReference type="NCBI Taxonomy" id="45954"/>
    <lineage>
        <taxon>Eukaryota</taxon>
        <taxon>Metazoa</taxon>
        <taxon>Spiralia</taxon>
        <taxon>Lophotrochozoa</taxon>
        <taxon>Mollusca</taxon>
        <taxon>Bivalvia</taxon>
        <taxon>Autobranchia</taxon>
        <taxon>Heteroconchia</taxon>
        <taxon>Euheterodonta</taxon>
        <taxon>Imparidentia</taxon>
        <taxon>Neoheterodontei</taxon>
        <taxon>Myida</taxon>
        <taxon>Dreissenoidea</taxon>
        <taxon>Dreissenidae</taxon>
        <taxon>Dreissena</taxon>
    </lineage>
</organism>
<reference evidence="1" key="2">
    <citation type="submission" date="2020-11" db="EMBL/GenBank/DDBJ databases">
        <authorList>
            <person name="McCartney M.A."/>
            <person name="Auch B."/>
            <person name="Kono T."/>
            <person name="Mallez S."/>
            <person name="Becker A."/>
            <person name="Gohl D.M."/>
            <person name="Silverstein K.A.T."/>
            <person name="Koren S."/>
            <person name="Bechman K.B."/>
            <person name="Herman A."/>
            <person name="Abrahante J.E."/>
            <person name="Garbe J."/>
        </authorList>
    </citation>
    <scope>NUCLEOTIDE SEQUENCE</scope>
    <source>
        <strain evidence="1">Duluth1</strain>
        <tissue evidence="1">Whole animal</tissue>
    </source>
</reference>
<evidence type="ECO:0000313" key="1">
    <source>
        <dbReference type="EMBL" id="KAH3798096.1"/>
    </source>
</evidence>
<name>A0A9D4J369_DREPO</name>
<dbReference type="Proteomes" id="UP000828390">
    <property type="component" value="Unassembled WGS sequence"/>
</dbReference>
<sequence length="124" mass="14324">MAKVYSRNSERPVPRYHPEHLAALVGDENTEHPDDVIKAMINIMKVYAEPEDAKYIGYYTPAQIIYICSQIQPHITPLPEDRDILNIHNLGRHWVTTFYSAECRTVFVCDSLKHNLTLSKLKSK</sequence>
<reference evidence="1" key="1">
    <citation type="journal article" date="2019" name="bioRxiv">
        <title>The Genome of the Zebra Mussel, Dreissena polymorpha: A Resource for Invasive Species Research.</title>
        <authorList>
            <person name="McCartney M.A."/>
            <person name="Auch B."/>
            <person name="Kono T."/>
            <person name="Mallez S."/>
            <person name="Zhang Y."/>
            <person name="Obille A."/>
            <person name="Becker A."/>
            <person name="Abrahante J.E."/>
            <person name="Garbe J."/>
            <person name="Badalamenti J.P."/>
            <person name="Herman A."/>
            <person name="Mangelson H."/>
            <person name="Liachko I."/>
            <person name="Sullivan S."/>
            <person name="Sone E.D."/>
            <person name="Koren S."/>
            <person name="Silverstein K.A.T."/>
            <person name="Beckman K.B."/>
            <person name="Gohl D.M."/>
        </authorList>
    </citation>
    <scope>NUCLEOTIDE SEQUENCE</scope>
    <source>
        <strain evidence="1">Duluth1</strain>
        <tissue evidence="1">Whole animal</tissue>
    </source>
</reference>
<accession>A0A9D4J369</accession>